<dbReference type="GeneTree" id="ENSGT00390000008624"/>
<dbReference type="AlphaFoldDB" id="A0A803TQB1"/>
<evidence type="ECO:0000259" key="3">
    <source>
        <dbReference type="PROSITE" id="PS50102"/>
    </source>
</evidence>
<dbReference type="Gene3D" id="3.30.70.330">
    <property type="match status" value="1"/>
</dbReference>
<dbReference type="SMART" id="SM00360">
    <property type="entry name" value="RRM"/>
    <property type="match status" value="1"/>
</dbReference>
<evidence type="ECO:0000313" key="5">
    <source>
        <dbReference type="Proteomes" id="UP000001646"/>
    </source>
</evidence>
<dbReference type="InterPro" id="IPR035979">
    <property type="entry name" value="RBD_domain_sf"/>
</dbReference>
<dbReference type="InterPro" id="IPR052462">
    <property type="entry name" value="SLIRP/GR-RBP-like"/>
</dbReference>
<proteinExistence type="predicted"/>
<dbReference type="GO" id="GO:0097222">
    <property type="term" value="P:mitochondrial mRNA polyadenylation"/>
    <property type="evidence" value="ECO:0007669"/>
    <property type="project" value="Ensembl"/>
</dbReference>
<dbReference type="PANTHER" id="PTHR48027">
    <property type="entry name" value="HETEROGENEOUS NUCLEAR RIBONUCLEOPROTEIN 87F-RELATED"/>
    <property type="match status" value="1"/>
</dbReference>
<dbReference type="Ensembl" id="ENSACAT00000047676.1">
    <property type="protein sequence ID" value="ENSACAP00000037401.1"/>
    <property type="gene ID" value="ENSACAG00000045522.1"/>
</dbReference>
<protein>
    <submittedName>
        <fullName evidence="4">SRA stem-loop interacting RNA binding protein</fullName>
    </submittedName>
</protein>
<sequence length="77" mass="8979">FLHKCLDYFYSPVFADDLREYFAQFGTVRKCLLPFDKETGFHKGFCWVGFSTEEGLKNALQKDSHILEGVKVRDLLL</sequence>
<reference evidence="4" key="3">
    <citation type="submission" date="2025-09" db="UniProtKB">
        <authorList>
            <consortium name="Ensembl"/>
        </authorList>
    </citation>
    <scope>IDENTIFICATION</scope>
</reference>
<name>A0A803TQB1_ANOCA</name>
<dbReference type="GO" id="GO:0007005">
    <property type="term" value="P:mitochondrion organization"/>
    <property type="evidence" value="ECO:0007669"/>
    <property type="project" value="Ensembl"/>
</dbReference>
<dbReference type="PROSITE" id="PS50102">
    <property type="entry name" value="RRM"/>
    <property type="match status" value="1"/>
</dbReference>
<dbReference type="Proteomes" id="UP000001646">
    <property type="component" value="Chromosome 1"/>
</dbReference>
<dbReference type="Pfam" id="PF00076">
    <property type="entry name" value="RRM_1"/>
    <property type="match status" value="1"/>
</dbReference>
<dbReference type="GO" id="GO:1905638">
    <property type="term" value="P:negative regulation of mitochondrial mRNA catabolic process"/>
    <property type="evidence" value="ECO:0007669"/>
    <property type="project" value="Ensembl"/>
</dbReference>
<dbReference type="GO" id="GO:0048471">
    <property type="term" value="C:perinuclear region of cytoplasm"/>
    <property type="evidence" value="ECO:0007669"/>
    <property type="project" value="Ensembl"/>
</dbReference>
<evidence type="ECO:0000313" key="4">
    <source>
        <dbReference type="Ensembl" id="ENSACAP00000037401.1"/>
    </source>
</evidence>
<dbReference type="GO" id="GO:0007338">
    <property type="term" value="P:single fertilization"/>
    <property type="evidence" value="ECO:0007669"/>
    <property type="project" value="Ensembl"/>
</dbReference>
<accession>A0A803TQB1</accession>
<reference evidence="4" key="2">
    <citation type="submission" date="2025-08" db="UniProtKB">
        <authorList>
            <consortium name="Ensembl"/>
        </authorList>
    </citation>
    <scope>IDENTIFICATION</scope>
</reference>
<keyword evidence="5" id="KW-1185">Reference proteome</keyword>
<dbReference type="InterPro" id="IPR012677">
    <property type="entry name" value="Nucleotide-bd_a/b_plait_sf"/>
</dbReference>
<dbReference type="GO" id="GO:0036126">
    <property type="term" value="C:sperm flagellum"/>
    <property type="evidence" value="ECO:0007669"/>
    <property type="project" value="Ensembl"/>
</dbReference>
<dbReference type="GO" id="GO:0001669">
    <property type="term" value="C:acrosomal vesicle"/>
    <property type="evidence" value="ECO:0007669"/>
    <property type="project" value="Ensembl"/>
</dbReference>
<reference evidence="4 5" key="1">
    <citation type="submission" date="2009-12" db="EMBL/GenBank/DDBJ databases">
        <title>The Genome Sequence of Anolis carolinensis (Green Anole Lizard).</title>
        <authorList>
            <consortium name="The Genome Sequencing Platform"/>
            <person name="Di Palma F."/>
            <person name="Alfoldi J."/>
            <person name="Heiman D."/>
            <person name="Young S."/>
            <person name="Grabherr M."/>
            <person name="Johnson J."/>
            <person name="Lander E.S."/>
            <person name="Lindblad-Toh K."/>
        </authorList>
    </citation>
    <scope>NUCLEOTIDE SEQUENCE [LARGE SCALE GENOMIC DNA]</scope>
    <source>
        <strain evidence="4 5">JBL SC #1</strain>
    </source>
</reference>
<dbReference type="SUPFAM" id="SSF54928">
    <property type="entry name" value="RNA-binding domain, RBD"/>
    <property type="match status" value="1"/>
</dbReference>
<dbReference type="FunCoup" id="A0A803TQB1">
    <property type="interactions" value="630"/>
</dbReference>
<dbReference type="GO" id="GO:0007286">
    <property type="term" value="P:spermatid development"/>
    <property type="evidence" value="ECO:0007669"/>
    <property type="project" value="Ensembl"/>
</dbReference>
<organism evidence="4 5">
    <name type="scientific">Anolis carolinensis</name>
    <name type="common">Green anole</name>
    <name type="synonym">American chameleon</name>
    <dbReference type="NCBI Taxonomy" id="28377"/>
    <lineage>
        <taxon>Eukaryota</taxon>
        <taxon>Metazoa</taxon>
        <taxon>Chordata</taxon>
        <taxon>Craniata</taxon>
        <taxon>Vertebrata</taxon>
        <taxon>Euteleostomi</taxon>
        <taxon>Lepidosauria</taxon>
        <taxon>Squamata</taxon>
        <taxon>Bifurcata</taxon>
        <taxon>Unidentata</taxon>
        <taxon>Episquamata</taxon>
        <taxon>Toxicofera</taxon>
        <taxon>Iguania</taxon>
        <taxon>Dactyloidae</taxon>
        <taxon>Anolis</taxon>
    </lineage>
</organism>
<dbReference type="GO" id="GO:0003729">
    <property type="term" value="F:mRNA binding"/>
    <property type="evidence" value="ECO:0007669"/>
    <property type="project" value="Ensembl"/>
</dbReference>
<dbReference type="GO" id="GO:0005759">
    <property type="term" value="C:mitochondrial matrix"/>
    <property type="evidence" value="ECO:0007669"/>
    <property type="project" value="Ensembl"/>
</dbReference>
<feature type="domain" description="RRM" evidence="3">
    <location>
        <begin position="1"/>
        <end position="77"/>
    </location>
</feature>
<evidence type="ECO:0000256" key="2">
    <source>
        <dbReference type="PROSITE-ProRule" id="PRU00176"/>
    </source>
</evidence>
<dbReference type="GO" id="GO:1990904">
    <property type="term" value="C:ribonucleoprotein complex"/>
    <property type="evidence" value="ECO:0007669"/>
    <property type="project" value="Ensembl"/>
</dbReference>
<dbReference type="InParanoid" id="A0A803TQB1"/>
<dbReference type="GO" id="GO:0030317">
    <property type="term" value="P:flagellated sperm motility"/>
    <property type="evidence" value="ECO:0007669"/>
    <property type="project" value="Ensembl"/>
</dbReference>
<evidence type="ECO:0000256" key="1">
    <source>
        <dbReference type="ARBA" id="ARBA00022884"/>
    </source>
</evidence>
<gene>
    <name evidence="4" type="primary">SLIRP</name>
</gene>
<dbReference type="InterPro" id="IPR000504">
    <property type="entry name" value="RRM_dom"/>
</dbReference>
<keyword evidence="1 2" id="KW-0694">RNA-binding</keyword>